<feature type="transmembrane region" description="Helical" evidence="1">
    <location>
        <begin position="12"/>
        <end position="35"/>
    </location>
</feature>
<organism evidence="2 3">
    <name type="scientific">Iodidimonas nitroreducens</name>
    <dbReference type="NCBI Taxonomy" id="1236968"/>
    <lineage>
        <taxon>Bacteria</taxon>
        <taxon>Pseudomonadati</taxon>
        <taxon>Pseudomonadota</taxon>
        <taxon>Alphaproteobacteria</taxon>
        <taxon>Iodidimonadales</taxon>
        <taxon>Iodidimonadaceae</taxon>
        <taxon>Iodidimonas</taxon>
    </lineage>
</organism>
<accession>A0A5A7N9T6</accession>
<dbReference type="EMBL" id="BKCN01000014">
    <property type="protein sequence ID" value="GER04868.1"/>
    <property type="molecule type" value="Genomic_DNA"/>
</dbReference>
<keyword evidence="3" id="KW-1185">Reference proteome</keyword>
<evidence type="ECO:0000256" key="1">
    <source>
        <dbReference type="SAM" id="Phobius"/>
    </source>
</evidence>
<proteinExistence type="predicted"/>
<sequence length="123" mass="13548">MSTILGFNISHVHLMAGGFILLFSLLLLGLIYLMVIASRLKDLEGALQSGQKTLLKEVGLNSPTRAAIAAVMATDKNRRLSMEQFQAEISALTEQWDEIESLANQAHNRLADLVDESEKSARH</sequence>
<keyword evidence="1" id="KW-0472">Membrane</keyword>
<keyword evidence="1" id="KW-1133">Transmembrane helix</keyword>
<gene>
    <name evidence="2" type="ORF">JCM17846_25500</name>
</gene>
<name>A0A5A7N9T6_9PROT</name>
<dbReference type="AlphaFoldDB" id="A0A5A7N9T6"/>
<comment type="caution">
    <text evidence="2">The sequence shown here is derived from an EMBL/GenBank/DDBJ whole genome shotgun (WGS) entry which is preliminary data.</text>
</comment>
<evidence type="ECO:0000313" key="3">
    <source>
        <dbReference type="Proteomes" id="UP000324996"/>
    </source>
</evidence>
<protein>
    <submittedName>
        <fullName evidence="2">Uncharacterized protein</fullName>
    </submittedName>
</protein>
<dbReference type="Proteomes" id="UP000324996">
    <property type="component" value="Unassembled WGS sequence"/>
</dbReference>
<keyword evidence="1" id="KW-0812">Transmembrane</keyword>
<evidence type="ECO:0000313" key="2">
    <source>
        <dbReference type="EMBL" id="GER04868.1"/>
    </source>
</evidence>
<dbReference type="RefSeq" id="WP_042082850.1">
    <property type="nucleotide sequence ID" value="NZ_BKCN01000014.1"/>
</dbReference>
<reference evidence="2 3" key="1">
    <citation type="submission" date="2019-09" db="EMBL/GenBank/DDBJ databases">
        <title>NBRP : Genome information of microbial organism related human and environment.</title>
        <authorList>
            <person name="Hattori M."/>
            <person name="Oshima K."/>
            <person name="Inaba H."/>
            <person name="Suda W."/>
            <person name="Sakamoto M."/>
            <person name="Iino T."/>
            <person name="Kitahara M."/>
            <person name="Oshida Y."/>
            <person name="Iida T."/>
            <person name="Kudo T."/>
            <person name="Itoh T."/>
            <person name="Ohkuma M."/>
        </authorList>
    </citation>
    <scope>NUCLEOTIDE SEQUENCE [LARGE SCALE GENOMIC DNA]</scope>
    <source>
        <strain evidence="2 3">Q-1</strain>
    </source>
</reference>